<keyword evidence="5" id="KW-0326">Glycosidase</keyword>
<accession>S3CE28</accession>
<dbReference type="HOGENOM" id="CLU_051214_3_1_1"/>
<dbReference type="AlphaFoldDB" id="S3CE28"/>
<dbReference type="EMBL" id="KE145373">
    <property type="protein sequence ID" value="EPE24260.1"/>
    <property type="molecule type" value="Genomic_DNA"/>
</dbReference>
<dbReference type="KEGG" id="glz:GLAREA_08111"/>
<dbReference type="Pfam" id="PF03537">
    <property type="entry name" value="Glyco_hydro_114"/>
    <property type="match status" value="1"/>
</dbReference>
<dbReference type="EC" id="3.2.1.22" evidence="2"/>
<dbReference type="GO" id="GO:0004557">
    <property type="term" value="F:alpha-galactosidase activity"/>
    <property type="evidence" value="ECO:0007669"/>
    <property type="project" value="UniProtKB-EC"/>
</dbReference>
<organism evidence="5 6">
    <name type="scientific">Glarea lozoyensis (strain ATCC 20868 / MF5171)</name>
    <dbReference type="NCBI Taxonomy" id="1116229"/>
    <lineage>
        <taxon>Eukaryota</taxon>
        <taxon>Fungi</taxon>
        <taxon>Dikarya</taxon>
        <taxon>Ascomycota</taxon>
        <taxon>Pezizomycotina</taxon>
        <taxon>Leotiomycetes</taxon>
        <taxon>Helotiales</taxon>
        <taxon>Helotiaceae</taxon>
        <taxon>Glarea</taxon>
    </lineage>
</organism>
<dbReference type="OrthoDB" id="2108802at2759"/>
<dbReference type="InterPro" id="IPR013785">
    <property type="entry name" value="Aldolase_TIM"/>
</dbReference>
<keyword evidence="6" id="KW-1185">Reference proteome</keyword>
<dbReference type="RefSeq" id="XP_008088348.1">
    <property type="nucleotide sequence ID" value="XM_008090157.1"/>
</dbReference>
<evidence type="ECO:0000256" key="3">
    <source>
        <dbReference type="SAM" id="SignalP"/>
    </source>
</evidence>
<dbReference type="InterPro" id="IPR017853">
    <property type="entry name" value="GH"/>
</dbReference>
<evidence type="ECO:0000259" key="4">
    <source>
        <dbReference type="Pfam" id="PF03537"/>
    </source>
</evidence>
<dbReference type="Gene3D" id="3.20.20.70">
    <property type="entry name" value="Aldolase class I"/>
    <property type="match status" value="1"/>
</dbReference>
<dbReference type="SUPFAM" id="SSF51445">
    <property type="entry name" value="(Trans)glycosidases"/>
    <property type="match status" value="1"/>
</dbReference>
<keyword evidence="5" id="KW-0378">Hydrolase</keyword>
<keyword evidence="3" id="KW-0732">Signal</keyword>
<dbReference type="OMA" id="AINEECN"/>
<evidence type="ECO:0000313" key="6">
    <source>
        <dbReference type="Proteomes" id="UP000016922"/>
    </source>
</evidence>
<proteinExistence type="predicted"/>
<protein>
    <recommendedName>
        <fullName evidence="2">alpha-galactosidase</fullName>
        <ecNumber evidence="2">3.2.1.22</ecNumber>
    </recommendedName>
</protein>
<dbReference type="GeneID" id="19467161"/>
<comment type="catalytic activity">
    <reaction evidence="1">
        <text>Hydrolysis of terminal, non-reducing alpha-D-galactose residues in alpha-D-galactosides, including galactose oligosaccharides, galactomannans and galactolipids.</text>
        <dbReference type="EC" id="3.2.1.22"/>
    </reaction>
</comment>
<dbReference type="eggNOG" id="ENOG502RCTR">
    <property type="taxonomic scope" value="Eukaryota"/>
</dbReference>
<evidence type="ECO:0000256" key="1">
    <source>
        <dbReference type="ARBA" id="ARBA00001255"/>
    </source>
</evidence>
<sequence>MRIGTSLFSVLCLGNVVSCSVLSSLRIRALDYWKPQPSLKWQIVLQESLGSLNISGVDVYDVDLNTTSKAQITTLQANGKKVICYFSAGSWEKYRPDQSLSDPRDIGNKIAKGETSQDGYWPGEKWLNIRSPGVLGIMFSRIQQAADKGCDAVDPDNVDGYGIDQSGPNDNGFNPKTGFNITQADCIVYLTRLATEAHSRGLAIGLKNAIEIVPQIEPLVDFAVNEQCVQYKECSTPANLSSIRNLSFILNTQQNCRPFRRPLSTKAVLLEWSRHSRQSSKTGT</sequence>
<dbReference type="InterPro" id="IPR004352">
    <property type="entry name" value="GH114_TIM-barrel"/>
</dbReference>
<reference evidence="5 6" key="1">
    <citation type="journal article" date="2013" name="BMC Genomics">
        <title>Genomics-driven discovery of the pneumocandin biosynthetic gene cluster in the fungus Glarea lozoyensis.</title>
        <authorList>
            <person name="Chen L."/>
            <person name="Yue Q."/>
            <person name="Zhang X."/>
            <person name="Xiang M."/>
            <person name="Wang C."/>
            <person name="Li S."/>
            <person name="Che Y."/>
            <person name="Ortiz-Lopez F.J."/>
            <person name="Bills G.F."/>
            <person name="Liu X."/>
            <person name="An Z."/>
        </authorList>
    </citation>
    <scope>NUCLEOTIDE SEQUENCE [LARGE SCALE GENOMIC DNA]</scope>
    <source>
        <strain evidence="6">ATCC 20868 / MF5171</strain>
    </source>
</reference>
<dbReference type="PANTHER" id="PTHR35273:SF2">
    <property type="entry name" value="ALPHA-GALACTOSIDASE"/>
    <property type="match status" value="1"/>
</dbReference>
<name>S3CE28_GLAL2</name>
<evidence type="ECO:0000256" key="2">
    <source>
        <dbReference type="ARBA" id="ARBA00012755"/>
    </source>
</evidence>
<dbReference type="PANTHER" id="PTHR35273">
    <property type="entry name" value="ALPHA-1,4 POLYGALACTOSAMINIDASE, PUTATIVE (AFU_ORTHOLOGUE AFUA_3G07890)-RELATED"/>
    <property type="match status" value="1"/>
</dbReference>
<feature type="domain" description="Glycoside-hydrolase family GH114 TIM-barrel" evidence="4">
    <location>
        <begin position="40"/>
        <end position="238"/>
    </location>
</feature>
<feature type="chain" id="PRO_5004507118" description="alpha-galactosidase" evidence="3">
    <location>
        <begin position="20"/>
        <end position="284"/>
    </location>
</feature>
<evidence type="ECO:0000313" key="5">
    <source>
        <dbReference type="EMBL" id="EPE24260.1"/>
    </source>
</evidence>
<dbReference type="Proteomes" id="UP000016922">
    <property type="component" value="Unassembled WGS sequence"/>
</dbReference>
<feature type="signal peptide" evidence="3">
    <location>
        <begin position="1"/>
        <end position="19"/>
    </location>
</feature>
<gene>
    <name evidence="5" type="ORF">GLAREA_08111</name>
</gene>